<comment type="subcellular location">
    <subcellularLocation>
        <location evidence="1">Cell inner membrane</location>
        <topology evidence="1">Single-pass type II membrane protein</topology>
    </subcellularLocation>
    <subcellularLocation>
        <location evidence="10">Cell membrane</location>
        <topology evidence="10">Single-pass type II membrane protein</topology>
    </subcellularLocation>
</comment>
<evidence type="ECO:0000256" key="8">
    <source>
        <dbReference type="ARBA" id="ARBA00022989"/>
    </source>
</evidence>
<evidence type="ECO:0000256" key="6">
    <source>
        <dbReference type="ARBA" id="ARBA00022692"/>
    </source>
</evidence>
<keyword evidence="9 11" id="KW-0472">Membrane</keyword>
<dbReference type="AlphaFoldDB" id="A0A099VCJ8"/>
<comment type="similarity">
    <text evidence="2 10">Belongs to the ExbD/TolR family.</text>
</comment>
<evidence type="ECO:0000256" key="4">
    <source>
        <dbReference type="ARBA" id="ARBA00022475"/>
    </source>
</evidence>
<evidence type="ECO:0000256" key="7">
    <source>
        <dbReference type="ARBA" id="ARBA00022927"/>
    </source>
</evidence>
<comment type="caution">
    <text evidence="12">The sequence shown here is derived from an EMBL/GenBank/DDBJ whole genome shotgun (WGS) entry which is preliminary data.</text>
</comment>
<dbReference type="EMBL" id="JRPL02000002">
    <property type="protein sequence ID" value="TLD84638.1"/>
    <property type="molecule type" value="Genomic_DNA"/>
</dbReference>
<sequence>MKKIDSLNLVPFIDIMLVLLVIVLMSASFSVSSQLPIQIPQIDEGAQSNMESKRIHIALDKEGKIYINTQQVDKASMQGYLRSLDSKTSVIIKADKDANVQQFVEIMAALQYFGLTNVFTEVEQTNP</sequence>
<dbReference type="Pfam" id="PF02472">
    <property type="entry name" value="ExbD"/>
    <property type="match status" value="1"/>
</dbReference>
<organism evidence="12 13">
    <name type="scientific">Helicobacter trogontum</name>
    <dbReference type="NCBI Taxonomy" id="50960"/>
    <lineage>
        <taxon>Bacteria</taxon>
        <taxon>Pseudomonadati</taxon>
        <taxon>Campylobacterota</taxon>
        <taxon>Epsilonproteobacteria</taxon>
        <taxon>Campylobacterales</taxon>
        <taxon>Helicobacteraceae</taxon>
        <taxon>Helicobacter</taxon>
    </lineage>
</organism>
<evidence type="ECO:0000256" key="5">
    <source>
        <dbReference type="ARBA" id="ARBA00022519"/>
    </source>
</evidence>
<dbReference type="Proteomes" id="UP000029878">
    <property type="component" value="Unassembled WGS sequence"/>
</dbReference>
<dbReference type="GO" id="GO:0005886">
    <property type="term" value="C:plasma membrane"/>
    <property type="evidence" value="ECO:0007669"/>
    <property type="project" value="UniProtKB-SubCell"/>
</dbReference>
<dbReference type="PANTHER" id="PTHR30558:SF12">
    <property type="entry name" value="BIOPOLYMER TRANSPORT PROTEIN EXBD"/>
    <property type="match status" value="1"/>
</dbReference>
<name>A0A099VCJ8_9HELI</name>
<keyword evidence="4" id="KW-1003">Cell membrane</keyword>
<dbReference type="OrthoDB" id="14324at2"/>
<proteinExistence type="inferred from homology"/>
<keyword evidence="7 10" id="KW-0653">Protein transport</keyword>
<evidence type="ECO:0000313" key="12">
    <source>
        <dbReference type="EMBL" id="TLD84638.1"/>
    </source>
</evidence>
<dbReference type="GO" id="GO:0015031">
    <property type="term" value="P:protein transport"/>
    <property type="evidence" value="ECO:0007669"/>
    <property type="project" value="UniProtKB-KW"/>
</dbReference>
<dbReference type="Gene3D" id="3.30.420.270">
    <property type="match status" value="1"/>
</dbReference>
<evidence type="ECO:0000313" key="13">
    <source>
        <dbReference type="Proteomes" id="UP000029878"/>
    </source>
</evidence>
<gene>
    <name evidence="12" type="ORF">LS81_001100</name>
</gene>
<keyword evidence="3 10" id="KW-0813">Transport</keyword>
<protein>
    <submittedName>
        <fullName evidence="12">Biopolymer transporter ExbD</fullName>
    </submittedName>
</protein>
<keyword evidence="5" id="KW-0997">Cell inner membrane</keyword>
<dbReference type="PANTHER" id="PTHR30558">
    <property type="entry name" value="EXBD MEMBRANE COMPONENT OF PMF-DRIVEN MACROMOLECULE IMPORT SYSTEM"/>
    <property type="match status" value="1"/>
</dbReference>
<reference evidence="12 13" key="1">
    <citation type="journal article" date="2014" name="Genome Announc.">
        <title>Draft genome sequences of eight enterohepatic helicobacter species isolated from both laboratory and wild rodents.</title>
        <authorList>
            <person name="Sheh A."/>
            <person name="Shen Z."/>
            <person name="Fox J.G."/>
        </authorList>
    </citation>
    <scope>NUCLEOTIDE SEQUENCE [LARGE SCALE GENOMIC DNA]</scope>
    <source>
        <strain evidence="12 13">ATCC 700114</strain>
    </source>
</reference>
<dbReference type="InterPro" id="IPR003400">
    <property type="entry name" value="ExbD"/>
</dbReference>
<evidence type="ECO:0000256" key="11">
    <source>
        <dbReference type="SAM" id="Phobius"/>
    </source>
</evidence>
<evidence type="ECO:0000256" key="9">
    <source>
        <dbReference type="ARBA" id="ARBA00023136"/>
    </source>
</evidence>
<keyword evidence="8 11" id="KW-1133">Transmembrane helix</keyword>
<keyword evidence="6 10" id="KW-0812">Transmembrane</keyword>
<feature type="transmembrane region" description="Helical" evidence="11">
    <location>
        <begin position="12"/>
        <end position="31"/>
    </location>
</feature>
<evidence type="ECO:0000256" key="2">
    <source>
        <dbReference type="ARBA" id="ARBA00005811"/>
    </source>
</evidence>
<dbReference type="GO" id="GO:0022857">
    <property type="term" value="F:transmembrane transporter activity"/>
    <property type="evidence" value="ECO:0007669"/>
    <property type="project" value="InterPro"/>
</dbReference>
<accession>A0A099VCJ8</accession>
<dbReference type="RefSeq" id="WP_034345081.1">
    <property type="nucleotide sequence ID" value="NZ_FZNG01000035.1"/>
</dbReference>
<evidence type="ECO:0000256" key="1">
    <source>
        <dbReference type="ARBA" id="ARBA00004249"/>
    </source>
</evidence>
<evidence type="ECO:0000256" key="10">
    <source>
        <dbReference type="RuleBase" id="RU003879"/>
    </source>
</evidence>
<evidence type="ECO:0000256" key="3">
    <source>
        <dbReference type="ARBA" id="ARBA00022448"/>
    </source>
</evidence>